<comment type="caution">
    <text evidence="1">The sequence shown here is derived from an EMBL/GenBank/DDBJ whole genome shotgun (WGS) entry which is preliminary data.</text>
</comment>
<dbReference type="EMBL" id="SRLD01000018">
    <property type="protein sequence ID" value="TGE16089.1"/>
    <property type="molecule type" value="Genomic_DNA"/>
</dbReference>
<evidence type="ECO:0000313" key="1">
    <source>
        <dbReference type="EMBL" id="TGE16089.1"/>
    </source>
</evidence>
<reference evidence="1 2" key="1">
    <citation type="submission" date="2019-04" db="EMBL/GenBank/DDBJ databases">
        <authorList>
            <person name="Feng G."/>
            <person name="Zhang J."/>
            <person name="Zhu H."/>
        </authorList>
    </citation>
    <scope>NUCLEOTIDE SEQUENCE [LARGE SCALE GENOMIC DNA]</scope>
    <source>
        <strain evidence="1 2">JCM 17223</strain>
    </source>
</reference>
<dbReference type="Proteomes" id="UP000297739">
    <property type="component" value="Unassembled WGS sequence"/>
</dbReference>
<keyword evidence="2" id="KW-1185">Reference proteome</keyword>
<dbReference type="AlphaFoldDB" id="A0A4Z0PKR5"/>
<accession>A0A4Z0PKR5</accession>
<proteinExistence type="predicted"/>
<name>A0A4Z0PKR5_9BACT</name>
<evidence type="ECO:0000313" key="2">
    <source>
        <dbReference type="Proteomes" id="UP000297739"/>
    </source>
</evidence>
<protein>
    <recommendedName>
        <fullName evidence="3">Lipoprotein</fullName>
    </recommendedName>
</protein>
<evidence type="ECO:0008006" key="3">
    <source>
        <dbReference type="Google" id="ProtNLM"/>
    </source>
</evidence>
<sequence length="121" mass="14064">MNYTTRLWTYGIAVALLLLGSCIKQDEEPTPNISSSNIYQPANSQLLQRQFQEEKYNDILRDMLPTKPLNGISWSYIPKWENTLRKNTSNSVSYFYVPLEPVIAKPHIITLLGSHKYLRFK</sequence>
<gene>
    <name evidence="1" type="ORF">E5J99_10490</name>
</gene>
<dbReference type="PROSITE" id="PS51257">
    <property type="entry name" value="PROKAR_LIPOPROTEIN"/>
    <property type="match status" value="1"/>
</dbReference>
<dbReference type="RefSeq" id="WP_135497684.1">
    <property type="nucleotide sequence ID" value="NZ_SRLD01000018.1"/>
</dbReference>
<organism evidence="1 2">
    <name type="scientific">Hymenobacter elongatus</name>
    <dbReference type="NCBI Taxonomy" id="877208"/>
    <lineage>
        <taxon>Bacteria</taxon>
        <taxon>Pseudomonadati</taxon>
        <taxon>Bacteroidota</taxon>
        <taxon>Cytophagia</taxon>
        <taxon>Cytophagales</taxon>
        <taxon>Hymenobacteraceae</taxon>
        <taxon>Hymenobacter</taxon>
    </lineage>
</organism>